<accession>B8BM66</accession>
<evidence type="ECO:0000313" key="1">
    <source>
        <dbReference type="EMBL" id="EEC69386.1"/>
    </source>
</evidence>
<reference evidence="1 2" key="1">
    <citation type="journal article" date="2005" name="PLoS Biol.">
        <title>The genomes of Oryza sativa: a history of duplications.</title>
        <authorList>
            <person name="Yu J."/>
            <person name="Wang J."/>
            <person name="Lin W."/>
            <person name="Li S."/>
            <person name="Li H."/>
            <person name="Zhou J."/>
            <person name="Ni P."/>
            <person name="Dong W."/>
            <person name="Hu S."/>
            <person name="Zeng C."/>
            <person name="Zhang J."/>
            <person name="Zhang Y."/>
            <person name="Li R."/>
            <person name="Xu Z."/>
            <person name="Li S."/>
            <person name="Li X."/>
            <person name="Zheng H."/>
            <person name="Cong L."/>
            <person name="Lin L."/>
            <person name="Yin J."/>
            <person name="Geng J."/>
            <person name="Li G."/>
            <person name="Shi J."/>
            <person name="Liu J."/>
            <person name="Lv H."/>
            <person name="Li J."/>
            <person name="Wang J."/>
            <person name="Deng Y."/>
            <person name="Ran L."/>
            <person name="Shi X."/>
            <person name="Wang X."/>
            <person name="Wu Q."/>
            <person name="Li C."/>
            <person name="Ren X."/>
            <person name="Wang J."/>
            <person name="Wang X."/>
            <person name="Li D."/>
            <person name="Liu D."/>
            <person name="Zhang X."/>
            <person name="Ji Z."/>
            <person name="Zhao W."/>
            <person name="Sun Y."/>
            <person name="Zhang Z."/>
            <person name="Bao J."/>
            <person name="Han Y."/>
            <person name="Dong L."/>
            <person name="Ji J."/>
            <person name="Chen P."/>
            <person name="Wu S."/>
            <person name="Liu J."/>
            <person name="Xiao Y."/>
            <person name="Bu D."/>
            <person name="Tan J."/>
            <person name="Yang L."/>
            <person name="Ye C."/>
            <person name="Zhang J."/>
            <person name="Xu J."/>
            <person name="Zhou Y."/>
            <person name="Yu Y."/>
            <person name="Zhang B."/>
            <person name="Zhuang S."/>
            <person name="Wei H."/>
            <person name="Liu B."/>
            <person name="Lei M."/>
            <person name="Yu H."/>
            <person name="Li Y."/>
            <person name="Xu H."/>
            <person name="Wei S."/>
            <person name="He X."/>
            <person name="Fang L."/>
            <person name="Zhang Z."/>
            <person name="Zhang Y."/>
            <person name="Huang X."/>
            <person name="Su Z."/>
            <person name="Tong W."/>
            <person name="Li J."/>
            <person name="Tong Z."/>
            <person name="Li S."/>
            <person name="Ye J."/>
            <person name="Wang L."/>
            <person name="Fang L."/>
            <person name="Lei T."/>
            <person name="Chen C."/>
            <person name="Chen H."/>
            <person name="Xu Z."/>
            <person name="Li H."/>
            <person name="Huang H."/>
            <person name="Zhang F."/>
            <person name="Xu H."/>
            <person name="Li N."/>
            <person name="Zhao C."/>
            <person name="Li S."/>
            <person name="Dong L."/>
            <person name="Huang Y."/>
            <person name="Li L."/>
            <person name="Xi Y."/>
            <person name="Qi Q."/>
            <person name="Li W."/>
            <person name="Zhang B."/>
            <person name="Hu W."/>
            <person name="Zhang Y."/>
            <person name="Tian X."/>
            <person name="Jiao Y."/>
            <person name="Liang X."/>
            <person name="Jin J."/>
            <person name="Gao L."/>
            <person name="Zheng W."/>
            <person name="Hao B."/>
            <person name="Liu S."/>
            <person name="Wang W."/>
            <person name="Yuan L."/>
            <person name="Cao M."/>
            <person name="McDermott J."/>
            <person name="Samudrala R."/>
            <person name="Wang J."/>
            <person name="Wong G.K."/>
            <person name="Yang H."/>
        </authorList>
    </citation>
    <scope>NUCLEOTIDE SEQUENCE [LARGE SCALE GENOMIC DNA]</scope>
    <source>
        <strain evidence="2">cv. 93-11</strain>
    </source>
</reference>
<dbReference type="Gramene" id="BGIOSGA037483-TA">
    <property type="protein sequence ID" value="BGIOSGA037483-PA"/>
    <property type="gene ID" value="BGIOSGA037483"/>
</dbReference>
<organism evidence="1 2">
    <name type="scientific">Oryza sativa subsp. indica</name>
    <name type="common">Rice</name>
    <dbReference type="NCBI Taxonomy" id="39946"/>
    <lineage>
        <taxon>Eukaryota</taxon>
        <taxon>Viridiplantae</taxon>
        <taxon>Streptophyta</taxon>
        <taxon>Embryophyta</taxon>
        <taxon>Tracheophyta</taxon>
        <taxon>Spermatophyta</taxon>
        <taxon>Magnoliopsida</taxon>
        <taxon>Liliopsida</taxon>
        <taxon>Poales</taxon>
        <taxon>Poaceae</taxon>
        <taxon>BOP clade</taxon>
        <taxon>Oryzoideae</taxon>
        <taxon>Oryzeae</taxon>
        <taxon>Oryzinae</taxon>
        <taxon>Oryza</taxon>
        <taxon>Oryza sativa</taxon>
    </lineage>
</organism>
<evidence type="ECO:0000313" key="2">
    <source>
        <dbReference type="Proteomes" id="UP000007015"/>
    </source>
</evidence>
<dbReference type="AlphaFoldDB" id="B8BM66"/>
<dbReference type="Proteomes" id="UP000007015">
    <property type="component" value="Chromosome 12"/>
</dbReference>
<dbReference type="HOGENOM" id="CLU_2744474_0_0_1"/>
<protein>
    <submittedName>
        <fullName evidence="1">Uncharacterized protein</fullName>
    </submittedName>
</protein>
<keyword evidence="2" id="KW-1185">Reference proteome</keyword>
<dbReference type="EMBL" id="CM000137">
    <property type="protein sequence ID" value="EEC69386.1"/>
    <property type="molecule type" value="Genomic_DNA"/>
</dbReference>
<gene>
    <name evidence="1" type="ORF">OsI_38526</name>
</gene>
<sequence>MEREVVVGCDGEDGAAWRGRRMPRRPFLAKLRRGPMQTLPIRGGAAAPAAMAAYGGGQDHLLFTQHRSSSS</sequence>
<proteinExistence type="predicted"/>
<name>B8BM66_ORYSI</name>